<proteinExistence type="predicted"/>
<dbReference type="Proteomes" id="UP000552644">
    <property type="component" value="Unassembled WGS sequence"/>
</dbReference>
<sequence length="119" mass="12457">MNLRKTLLSLSALAALVPAVALGAPAQAETALSGTVCDRQVCVGYDGDKNGFFASTTGISFYGHVDLWGPGLSFRHSPDMQNPSTSANGIGSGWLCAHGWKHENGNFVDMGFPCVEVPS</sequence>
<keyword evidence="3" id="KW-1185">Reference proteome</keyword>
<feature type="signal peptide" evidence="1">
    <location>
        <begin position="1"/>
        <end position="23"/>
    </location>
</feature>
<dbReference type="EMBL" id="JACHJP010000002">
    <property type="protein sequence ID" value="MBB4915291.1"/>
    <property type="molecule type" value="Genomic_DNA"/>
</dbReference>
<evidence type="ECO:0008006" key="4">
    <source>
        <dbReference type="Google" id="ProtNLM"/>
    </source>
</evidence>
<evidence type="ECO:0000313" key="2">
    <source>
        <dbReference type="EMBL" id="MBB4915291.1"/>
    </source>
</evidence>
<comment type="caution">
    <text evidence="2">The sequence shown here is derived from an EMBL/GenBank/DDBJ whole genome shotgun (WGS) entry which is preliminary data.</text>
</comment>
<name>A0A7W7QKK9_9ACTN</name>
<evidence type="ECO:0000256" key="1">
    <source>
        <dbReference type="SAM" id="SignalP"/>
    </source>
</evidence>
<evidence type="ECO:0000313" key="3">
    <source>
        <dbReference type="Proteomes" id="UP000552644"/>
    </source>
</evidence>
<keyword evidence="1" id="KW-0732">Signal</keyword>
<reference evidence="2 3" key="1">
    <citation type="submission" date="2020-08" db="EMBL/GenBank/DDBJ databases">
        <title>Genomic Encyclopedia of Type Strains, Phase III (KMG-III): the genomes of soil and plant-associated and newly described type strains.</title>
        <authorList>
            <person name="Whitman W."/>
        </authorList>
    </citation>
    <scope>NUCLEOTIDE SEQUENCE [LARGE SCALE GENOMIC DNA]</scope>
    <source>
        <strain evidence="2 3">CECT 8840</strain>
    </source>
</reference>
<organism evidence="2 3">
    <name type="scientific">Streptosporangium saharense</name>
    <dbReference type="NCBI Taxonomy" id="1706840"/>
    <lineage>
        <taxon>Bacteria</taxon>
        <taxon>Bacillati</taxon>
        <taxon>Actinomycetota</taxon>
        <taxon>Actinomycetes</taxon>
        <taxon>Streptosporangiales</taxon>
        <taxon>Streptosporangiaceae</taxon>
        <taxon>Streptosporangium</taxon>
    </lineage>
</organism>
<dbReference type="AlphaFoldDB" id="A0A7W7QKK9"/>
<dbReference type="RefSeq" id="WP_184713972.1">
    <property type="nucleotide sequence ID" value="NZ_JACHJP010000002.1"/>
</dbReference>
<protein>
    <recommendedName>
        <fullName evidence="4">Secreted protein</fullName>
    </recommendedName>
</protein>
<accession>A0A7W7QKK9</accession>
<gene>
    <name evidence="2" type="ORF">FHS44_002376</name>
</gene>
<feature type="chain" id="PRO_5039666317" description="Secreted protein" evidence="1">
    <location>
        <begin position="24"/>
        <end position="119"/>
    </location>
</feature>